<dbReference type="OMA" id="WRAEDSH"/>
<evidence type="ECO:0000256" key="2">
    <source>
        <dbReference type="SAM" id="MobiDB-lite"/>
    </source>
</evidence>
<feature type="compositionally biased region" description="Gly residues" evidence="2">
    <location>
        <begin position="1"/>
        <end position="13"/>
    </location>
</feature>
<dbReference type="GO" id="GO:0070525">
    <property type="term" value="P:tRNA threonylcarbamoyladenosine metabolic process"/>
    <property type="evidence" value="ECO:0007669"/>
    <property type="project" value="TreeGrafter"/>
</dbReference>
<gene>
    <name evidence="3" type="ORF">H920_19487</name>
</gene>
<proteinExistence type="inferred from homology"/>
<dbReference type="OrthoDB" id="9629153at2759"/>
<feature type="region of interest" description="Disordered" evidence="2">
    <location>
        <begin position="1"/>
        <end position="24"/>
    </location>
</feature>
<dbReference type="Proteomes" id="UP000028990">
    <property type="component" value="Unassembled WGS sequence"/>
</dbReference>
<keyword evidence="4" id="KW-1185">Reference proteome</keyword>
<evidence type="ECO:0000313" key="4">
    <source>
        <dbReference type="Proteomes" id="UP000028990"/>
    </source>
</evidence>
<name>A0A091CNK6_FUKDA</name>
<dbReference type="EMBL" id="KN125168">
    <property type="protein sequence ID" value="KFO19108.1"/>
    <property type="molecule type" value="Genomic_DNA"/>
</dbReference>
<protein>
    <submittedName>
        <fullName evidence="3">L antigen family member 3</fullName>
    </submittedName>
</protein>
<dbReference type="PANTHER" id="PTHR31283">
    <property type="entry name" value="EKC/KEOPS COMPLEX SUBUNIT PCC1 FAMILY MEMBER"/>
    <property type="match status" value="1"/>
</dbReference>
<comment type="similarity">
    <text evidence="1">Belongs to the CTAG/PCC1 family.</text>
</comment>
<dbReference type="AlphaFoldDB" id="A0A091CNK6"/>
<dbReference type="Pfam" id="PF09341">
    <property type="entry name" value="Pcc1"/>
    <property type="match status" value="1"/>
</dbReference>
<dbReference type="Gene3D" id="3.30.310.50">
    <property type="entry name" value="Alpha-D-phosphohexomutase, C-terminal domain"/>
    <property type="match status" value="1"/>
</dbReference>
<evidence type="ECO:0000256" key="1">
    <source>
        <dbReference type="ARBA" id="ARBA00007073"/>
    </source>
</evidence>
<organism evidence="3 4">
    <name type="scientific">Fukomys damarensis</name>
    <name type="common">Damaraland mole rat</name>
    <name type="synonym">Cryptomys damarensis</name>
    <dbReference type="NCBI Taxonomy" id="885580"/>
    <lineage>
        <taxon>Eukaryota</taxon>
        <taxon>Metazoa</taxon>
        <taxon>Chordata</taxon>
        <taxon>Craniata</taxon>
        <taxon>Vertebrata</taxon>
        <taxon>Euteleostomi</taxon>
        <taxon>Mammalia</taxon>
        <taxon>Eutheria</taxon>
        <taxon>Euarchontoglires</taxon>
        <taxon>Glires</taxon>
        <taxon>Rodentia</taxon>
        <taxon>Hystricomorpha</taxon>
        <taxon>Bathyergidae</taxon>
        <taxon>Fukomys</taxon>
    </lineage>
</organism>
<evidence type="ECO:0000313" key="3">
    <source>
        <dbReference type="EMBL" id="KFO19108.1"/>
    </source>
</evidence>
<dbReference type="PANTHER" id="PTHR31283:SF5">
    <property type="entry name" value="EKC_KEOPS COMPLEX SUBUNIT LAGE3"/>
    <property type="match status" value="1"/>
</dbReference>
<reference evidence="3 4" key="1">
    <citation type="submission" date="2013-11" db="EMBL/GenBank/DDBJ databases">
        <title>The Damaraland mole rat (Fukomys damarensis) genome and evolution of African mole rats.</title>
        <authorList>
            <person name="Gladyshev V.N."/>
            <person name="Fang X."/>
        </authorList>
    </citation>
    <scope>NUCLEOTIDE SEQUENCE [LARGE SCALE GENOMIC DNA]</scope>
    <source>
        <tissue evidence="3">Liver</tissue>
    </source>
</reference>
<dbReference type="STRING" id="885580.ENSFDAP00000014898"/>
<dbReference type="GO" id="GO:0000408">
    <property type="term" value="C:EKC/KEOPS complex"/>
    <property type="evidence" value="ECO:0007669"/>
    <property type="project" value="TreeGrafter"/>
</dbReference>
<dbReference type="InterPro" id="IPR015419">
    <property type="entry name" value="CTAG/Pcc1"/>
</dbReference>
<accession>A0A091CNK6</accession>
<sequence>MAAHDGGAGGGEGQGDDQGDPSQGIFADVAAEEGIDLGEVSQIVVIPHGVGSGGPAVLVVSRMGPHQHEFYLRVPFLSSIEAEITRRSLAPLQDTAEIHRELTVNGCLMRVRWVSEDLDCLHALFSSFLEDLCAVFQIMELLRPFLTTIVAEETD</sequence>